<protein>
    <submittedName>
        <fullName evidence="1">Uncharacterized protein</fullName>
    </submittedName>
</protein>
<reference evidence="1 2" key="1">
    <citation type="submission" date="2008-12" db="EMBL/GenBank/DDBJ databases">
        <title>Annotation of Bacteroides fragilis strain 3_1_12.</title>
        <authorList>
            <consortium name="The Broad Institute Genome Sequencing Platform"/>
            <person name="Ward D."/>
            <person name="Young S.K."/>
            <person name="Kodira C.D."/>
            <person name="Zeng Q."/>
            <person name="Koehrsen M."/>
            <person name="Alvarado L."/>
            <person name="Berlin A."/>
            <person name="Borenstein D."/>
            <person name="Chen Z."/>
            <person name="Engels R."/>
            <person name="Freedman E."/>
            <person name="Gellesch M."/>
            <person name="Goldberg J."/>
            <person name="Griggs A."/>
            <person name="Gujja S."/>
            <person name="Heiman D."/>
            <person name="Hepburn T."/>
            <person name="Howarth C."/>
            <person name="Jen D."/>
            <person name="Larson L."/>
            <person name="Lewis B."/>
            <person name="Mehta T."/>
            <person name="Park D."/>
            <person name="Pearson M."/>
            <person name="Roberts A."/>
            <person name="Saif S."/>
            <person name="Shea T."/>
            <person name="Shenoy N."/>
            <person name="Sisk P."/>
            <person name="Stolte C."/>
            <person name="Sykes S."/>
            <person name="Walk T."/>
            <person name="White J."/>
            <person name="Yandava C."/>
            <person name="Allen-Vercoe E."/>
            <person name="Strauss J."/>
            <person name="Ambrose C."/>
            <person name="Lander E."/>
            <person name="Nusbaum C."/>
            <person name="Galagan J."/>
            <person name="Birren B."/>
        </authorList>
    </citation>
    <scope>NUCLEOTIDE SEQUENCE [LARGE SCALE GENOMIC DNA]</scope>
    <source>
        <strain evidence="1 2">3_1_12</strain>
    </source>
</reference>
<evidence type="ECO:0000313" key="2">
    <source>
        <dbReference type="Proteomes" id="UP000005101"/>
    </source>
</evidence>
<dbReference type="Proteomes" id="UP000005101">
    <property type="component" value="Unassembled WGS sequence"/>
</dbReference>
<proteinExistence type="predicted"/>
<keyword evidence="2" id="KW-1185">Reference proteome</keyword>
<name>A0ABN0BQE7_BACFG</name>
<sequence length="51" mass="6145">MGEFIQLLIRIQENDSLIRINRMGKDLDMMIIIYCRAVFMLPKIYRLRSLV</sequence>
<accession>A0ABN0BQE7</accession>
<gene>
    <name evidence="1" type="ORF">BFAG_03850</name>
</gene>
<evidence type="ECO:0000313" key="1">
    <source>
        <dbReference type="EMBL" id="EFR55152.1"/>
    </source>
</evidence>
<dbReference type="EMBL" id="EQ973216">
    <property type="protein sequence ID" value="EFR55152.1"/>
    <property type="molecule type" value="Genomic_DNA"/>
</dbReference>
<organism evidence="1 2">
    <name type="scientific">Bacteroides fragilis 3_1_12</name>
    <dbReference type="NCBI Taxonomy" id="457424"/>
    <lineage>
        <taxon>Bacteria</taxon>
        <taxon>Pseudomonadati</taxon>
        <taxon>Bacteroidota</taxon>
        <taxon>Bacteroidia</taxon>
        <taxon>Bacteroidales</taxon>
        <taxon>Bacteroidaceae</taxon>
        <taxon>Bacteroides</taxon>
    </lineage>
</organism>